<dbReference type="InterPro" id="IPR042855">
    <property type="entry name" value="V_SNARE_CC"/>
</dbReference>
<reference evidence="12 13" key="1">
    <citation type="submission" date="2018-10" db="EMBL/GenBank/DDBJ databases">
        <title>Complete genome sequence of Malassezia restricta CBS 7877.</title>
        <authorList>
            <person name="Morand S.C."/>
            <person name="Bertignac M."/>
            <person name="Iltis A."/>
            <person name="Kolder I."/>
            <person name="Pirovano W."/>
            <person name="Jourdain R."/>
            <person name="Clavaud C."/>
        </authorList>
    </citation>
    <scope>NUCLEOTIDE SEQUENCE [LARGE SCALE GENOMIC DNA]</scope>
    <source>
        <strain evidence="12 13">CBS 7877</strain>
    </source>
</reference>
<organism evidence="12 13">
    <name type="scientific">Malassezia restricta (strain ATCC 96810 / NBRC 103918 / CBS 7877)</name>
    <name type="common">Seborrheic dermatitis infection agent</name>
    <dbReference type="NCBI Taxonomy" id="425264"/>
    <lineage>
        <taxon>Eukaryota</taxon>
        <taxon>Fungi</taxon>
        <taxon>Dikarya</taxon>
        <taxon>Basidiomycota</taxon>
        <taxon>Ustilaginomycotina</taxon>
        <taxon>Malasseziomycetes</taxon>
        <taxon>Malasseziales</taxon>
        <taxon>Malasseziaceae</taxon>
        <taxon>Malassezia</taxon>
    </lineage>
</organism>
<gene>
    <name evidence="12" type="primary">VAMP727</name>
    <name evidence="12" type="ORF">DNF11_2307</name>
</gene>
<feature type="compositionally biased region" description="Polar residues" evidence="9">
    <location>
        <begin position="129"/>
        <end position="147"/>
    </location>
</feature>
<dbReference type="AlphaFoldDB" id="A0A3G2SAV5"/>
<dbReference type="Gene3D" id="1.20.5.110">
    <property type="match status" value="1"/>
</dbReference>
<protein>
    <submittedName>
        <fullName evidence="12">Vesicle-associated membrane protein 727</fullName>
    </submittedName>
</protein>
<dbReference type="EMBL" id="CP033151">
    <property type="protein sequence ID" value="AYO43257.1"/>
    <property type="molecule type" value="Genomic_DNA"/>
</dbReference>
<evidence type="ECO:0000256" key="9">
    <source>
        <dbReference type="SAM" id="MobiDB-lite"/>
    </source>
</evidence>
<sequence>MGDEATRYDPYIPAESATKSAGAGSSRTAQIQAQIDETVGVMRDNINRVNERGENLDALQDKTDNLAVSAQGFRRGANQVRKRMWWKDVKMRLLIVLAIIILLCVIIIPAAVTTTDKNDDKNTNNNKTASDNVTRSGSAENAQATSR</sequence>
<dbReference type="InterPro" id="IPR016444">
    <property type="entry name" value="Synaptobrevin/VAMP"/>
</dbReference>
<keyword evidence="4" id="KW-0653">Protein transport</keyword>
<feature type="region of interest" description="Disordered" evidence="9">
    <location>
        <begin position="115"/>
        <end position="147"/>
    </location>
</feature>
<evidence type="ECO:0000256" key="7">
    <source>
        <dbReference type="ARBA" id="ARBA00046280"/>
    </source>
</evidence>
<dbReference type="Proteomes" id="UP000269793">
    <property type="component" value="Chromosome IV"/>
</dbReference>
<dbReference type="InterPro" id="IPR001388">
    <property type="entry name" value="Synaptobrevin-like"/>
</dbReference>
<evidence type="ECO:0000313" key="12">
    <source>
        <dbReference type="EMBL" id="AYO43257.1"/>
    </source>
</evidence>
<keyword evidence="3 10" id="KW-0812">Transmembrane</keyword>
<evidence type="ECO:0000256" key="3">
    <source>
        <dbReference type="ARBA" id="ARBA00022692"/>
    </source>
</evidence>
<dbReference type="GO" id="GO:0012505">
    <property type="term" value="C:endomembrane system"/>
    <property type="evidence" value="ECO:0007669"/>
    <property type="project" value="UniProtKB-SubCell"/>
</dbReference>
<dbReference type="PRINTS" id="PR00219">
    <property type="entry name" value="SYNAPTOBREVN"/>
</dbReference>
<dbReference type="SUPFAM" id="SSF58038">
    <property type="entry name" value="SNARE fusion complex"/>
    <property type="match status" value="1"/>
</dbReference>
<evidence type="ECO:0000313" key="13">
    <source>
        <dbReference type="Proteomes" id="UP000269793"/>
    </source>
</evidence>
<dbReference type="GO" id="GO:0005737">
    <property type="term" value="C:cytoplasm"/>
    <property type="evidence" value="ECO:0007669"/>
    <property type="project" value="UniProtKB-ARBA"/>
</dbReference>
<accession>A0A3G2SAV5</accession>
<evidence type="ECO:0000256" key="4">
    <source>
        <dbReference type="ARBA" id="ARBA00022927"/>
    </source>
</evidence>
<dbReference type="STRING" id="425264.A0A3G2SAV5"/>
<dbReference type="GO" id="GO:0016192">
    <property type="term" value="P:vesicle-mediated transport"/>
    <property type="evidence" value="ECO:0007669"/>
    <property type="project" value="InterPro"/>
</dbReference>
<comment type="subcellular location">
    <subcellularLocation>
        <location evidence="7">Endomembrane system</location>
        <topology evidence="7">Single-pass type IV membrane protein</topology>
    </subcellularLocation>
</comment>
<dbReference type="CDD" id="cd15874">
    <property type="entry name" value="R-SNARE_Snc1"/>
    <property type="match status" value="1"/>
</dbReference>
<dbReference type="PROSITE" id="PS00417">
    <property type="entry name" value="SYNAPTOBREVIN"/>
    <property type="match status" value="1"/>
</dbReference>
<keyword evidence="5 10" id="KW-1133">Transmembrane helix</keyword>
<feature type="domain" description="V-SNARE coiled-coil homology" evidence="11">
    <location>
        <begin position="27"/>
        <end position="87"/>
    </location>
</feature>
<evidence type="ECO:0000256" key="1">
    <source>
        <dbReference type="ARBA" id="ARBA00008025"/>
    </source>
</evidence>
<keyword evidence="2" id="KW-0813">Transport</keyword>
<dbReference type="PANTHER" id="PTHR45701">
    <property type="entry name" value="SYNAPTOBREVIN FAMILY MEMBER"/>
    <property type="match status" value="1"/>
</dbReference>
<keyword evidence="6 10" id="KW-0472">Membrane</keyword>
<evidence type="ECO:0000256" key="5">
    <source>
        <dbReference type="ARBA" id="ARBA00022989"/>
    </source>
</evidence>
<dbReference type="FunFam" id="1.20.5.110:FF:000004">
    <property type="entry name" value="Vesicle-associated membrane protein 7"/>
    <property type="match status" value="1"/>
</dbReference>
<proteinExistence type="inferred from homology"/>
<evidence type="ECO:0000256" key="6">
    <source>
        <dbReference type="ARBA" id="ARBA00023136"/>
    </source>
</evidence>
<evidence type="ECO:0000259" key="11">
    <source>
        <dbReference type="PROSITE" id="PS50892"/>
    </source>
</evidence>
<evidence type="ECO:0000256" key="10">
    <source>
        <dbReference type="SAM" id="Phobius"/>
    </source>
</evidence>
<evidence type="ECO:0000256" key="8">
    <source>
        <dbReference type="PROSITE-ProRule" id="PRU00290"/>
    </source>
</evidence>
<dbReference type="PROSITE" id="PS50892">
    <property type="entry name" value="V_SNARE"/>
    <property type="match status" value="1"/>
</dbReference>
<comment type="similarity">
    <text evidence="1">Belongs to the synaptobrevin family.</text>
</comment>
<feature type="transmembrane region" description="Helical" evidence="10">
    <location>
        <begin position="91"/>
        <end position="112"/>
    </location>
</feature>
<dbReference type="GO" id="GO:0016020">
    <property type="term" value="C:membrane"/>
    <property type="evidence" value="ECO:0007669"/>
    <property type="project" value="InterPro"/>
</dbReference>
<dbReference type="Pfam" id="PF00957">
    <property type="entry name" value="Synaptobrevin"/>
    <property type="match status" value="1"/>
</dbReference>
<keyword evidence="8" id="KW-0175">Coiled coil</keyword>
<dbReference type="GO" id="GO:0015031">
    <property type="term" value="P:protein transport"/>
    <property type="evidence" value="ECO:0007669"/>
    <property type="project" value="UniProtKB-KW"/>
</dbReference>
<keyword evidence="13" id="KW-1185">Reference proteome</keyword>
<dbReference type="VEuPathDB" id="FungiDB:DNF11_2307"/>
<dbReference type="OrthoDB" id="190375at2759"/>
<evidence type="ECO:0000256" key="2">
    <source>
        <dbReference type="ARBA" id="ARBA00022448"/>
    </source>
</evidence>
<name>A0A3G2SAV5_MALR7</name>